<dbReference type="InterPro" id="IPR029063">
    <property type="entry name" value="SAM-dependent_MTases_sf"/>
</dbReference>
<evidence type="ECO:0000313" key="8">
    <source>
        <dbReference type="Proteomes" id="UP000326837"/>
    </source>
</evidence>
<evidence type="ECO:0000256" key="4">
    <source>
        <dbReference type="ARBA" id="ARBA00022679"/>
    </source>
</evidence>
<dbReference type="GO" id="GO:0032259">
    <property type="term" value="P:methylation"/>
    <property type="evidence" value="ECO:0007669"/>
    <property type="project" value="UniProtKB-KW"/>
</dbReference>
<evidence type="ECO:0000256" key="2">
    <source>
        <dbReference type="ARBA" id="ARBA00012534"/>
    </source>
</evidence>
<dbReference type="KEGG" id="lpav:PLANPX_4825"/>
<evidence type="ECO:0000256" key="3">
    <source>
        <dbReference type="ARBA" id="ARBA00022603"/>
    </source>
</evidence>
<name>A0A5K7XL81_9BACT</name>
<dbReference type="SMART" id="SM00138">
    <property type="entry name" value="MeTrc"/>
    <property type="match status" value="1"/>
</dbReference>
<sequence>MSTLTPADVDAVCDLVDNLCGLCWDSSKAYLIESRLANIFKRSGCANYVDFAQRVKANMLPALKSEVIDAVTTHETLWFRDNSPFEALKHKIFPEMIDAKATTALPKRFRIWSAACSTGQEPYSIAMTLADLVPDIHRWDVQIVGTDISPASVETASRGLYGEMEMGRGMDAQRLNKYFTKEGAQWKIRDEIRAMCSFSTRNLHDPFTGLGPFDVIFCRNVVIYFTAEDRKSIFTRMAQILQPNGWVLVGSSESLGDMGPKWAPQFHCRANCYRPTMAGGASLTQSQAIHTK</sequence>
<dbReference type="PRINTS" id="PR00996">
    <property type="entry name" value="CHERMTFRASE"/>
</dbReference>
<evidence type="ECO:0000256" key="1">
    <source>
        <dbReference type="ARBA" id="ARBA00001541"/>
    </source>
</evidence>
<dbReference type="InterPro" id="IPR000780">
    <property type="entry name" value="CheR_MeTrfase"/>
</dbReference>
<dbReference type="PANTHER" id="PTHR24422">
    <property type="entry name" value="CHEMOTAXIS PROTEIN METHYLTRANSFERASE"/>
    <property type="match status" value="1"/>
</dbReference>
<proteinExistence type="predicted"/>
<dbReference type="Gene3D" id="1.10.155.10">
    <property type="entry name" value="Chemotaxis receptor methyltransferase CheR, N-terminal domain"/>
    <property type="match status" value="1"/>
</dbReference>
<dbReference type="EMBL" id="AP021861">
    <property type="protein sequence ID" value="BBO35213.1"/>
    <property type="molecule type" value="Genomic_DNA"/>
</dbReference>
<protein>
    <recommendedName>
        <fullName evidence="2">protein-glutamate O-methyltransferase</fullName>
        <ecNumber evidence="2">2.1.1.80</ecNumber>
    </recommendedName>
</protein>
<evidence type="ECO:0000256" key="5">
    <source>
        <dbReference type="ARBA" id="ARBA00022691"/>
    </source>
</evidence>
<comment type="catalytic activity">
    <reaction evidence="1">
        <text>L-glutamyl-[protein] + S-adenosyl-L-methionine = [protein]-L-glutamate 5-O-methyl ester + S-adenosyl-L-homocysteine</text>
        <dbReference type="Rhea" id="RHEA:24452"/>
        <dbReference type="Rhea" id="RHEA-COMP:10208"/>
        <dbReference type="Rhea" id="RHEA-COMP:10311"/>
        <dbReference type="ChEBI" id="CHEBI:29973"/>
        <dbReference type="ChEBI" id="CHEBI:57856"/>
        <dbReference type="ChEBI" id="CHEBI:59789"/>
        <dbReference type="ChEBI" id="CHEBI:82795"/>
        <dbReference type="EC" id="2.1.1.80"/>
    </reaction>
</comment>
<organism evidence="7 8">
    <name type="scientific">Lacipirellula parvula</name>
    <dbReference type="NCBI Taxonomy" id="2650471"/>
    <lineage>
        <taxon>Bacteria</taxon>
        <taxon>Pseudomonadati</taxon>
        <taxon>Planctomycetota</taxon>
        <taxon>Planctomycetia</taxon>
        <taxon>Pirellulales</taxon>
        <taxon>Lacipirellulaceae</taxon>
        <taxon>Lacipirellula</taxon>
    </lineage>
</organism>
<dbReference type="EC" id="2.1.1.80" evidence="2"/>
<dbReference type="Proteomes" id="UP000326837">
    <property type="component" value="Chromosome"/>
</dbReference>
<dbReference type="AlphaFoldDB" id="A0A5K7XL81"/>
<dbReference type="Pfam" id="PF01739">
    <property type="entry name" value="CheR"/>
    <property type="match status" value="1"/>
</dbReference>
<evidence type="ECO:0000259" key="6">
    <source>
        <dbReference type="PROSITE" id="PS50123"/>
    </source>
</evidence>
<dbReference type="RefSeq" id="WP_152100639.1">
    <property type="nucleotide sequence ID" value="NZ_AP021861.1"/>
</dbReference>
<reference evidence="8" key="1">
    <citation type="submission" date="2019-10" db="EMBL/GenBank/DDBJ databases">
        <title>Lacipirellula parvula gen. nov., sp. nov., representing a lineage of planctomycetes widespread in freshwater anoxic habitats, and description of the family Lacipirellulaceae.</title>
        <authorList>
            <person name="Dedysh S.N."/>
            <person name="Kulichevskaya I.S."/>
            <person name="Beletsky A.V."/>
            <person name="Rakitin A.L."/>
            <person name="Mardanov A.V."/>
            <person name="Ivanova A.A."/>
            <person name="Saltykova V.X."/>
            <person name="Rijpstra W.I.C."/>
            <person name="Sinninghe Damste J.S."/>
            <person name="Ravin N.V."/>
        </authorList>
    </citation>
    <scope>NUCLEOTIDE SEQUENCE [LARGE SCALE GENOMIC DNA]</scope>
    <source>
        <strain evidence="8">PX69</strain>
    </source>
</reference>
<keyword evidence="3 7" id="KW-0489">Methyltransferase</keyword>
<dbReference type="InterPro" id="IPR022642">
    <property type="entry name" value="CheR_C"/>
</dbReference>
<dbReference type="CDD" id="cd02440">
    <property type="entry name" value="AdoMet_MTases"/>
    <property type="match status" value="1"/>
</dbReference>
<gene>
    <name evidence="7" type="ORF">PLANPX_4825</name>
</gene>
<keyword evidence="5" id="KW-0949">S-adenosyl-L-methionine</keyword>
<accession>A0A5K7XL81</accession>
<dbReference type="GO" id="GO:0008983">
    <property type="term" value="F:protein-glutamate O-methyltransferase activity"/>
    <property type="evidence" value="ECO:0007669"/>
    <property type="project" value="UniProtKB-EC"/>
</dbReference>
<evidence type="ECO:0000313" key="7">
    <source>
        <dbReference type="EMBL" id="BBO35213.1"/>
    </source>
</evidence>
<dbReference type="Gene3D" id="3.40.50.150">
    <property type="entry name" value="Vaccinia Virus protein VP39"/>
    <property type="match status" value="1"/>
</dbReference>
<dbReference type="InterPro" id="IPR036804">
    <property type="entry name" value="CheR_N_sf"/>
</dbReference>
<keyword evidence="4 7" id="KW-0808">Transferase</keyword>
<feature type="domain" description="CheR-type methyltransferase" evidence="6">
    <location>
        <begin position="1"/>
        <end position="266"/>
    </location>
</feature>
<keyword evidence="8" id="KW-1185">Reference proteome</keyword>
<dbReference type="InterPro" id="IPR050903">
    <property type="entry name" value="Bact_Chemotaxis_MeTrfase"/>
</dbReference>
<dbReference type="SUPFAM" id="SSF53335">
    <property type="entry name" value="S-adenosyl-L-methionine-dependent methyltransferases"/>
    <property type="match status" value="1"/>
</dbReference>
<dbReference type="PROSITE" id="PS50123">
    <property type="entry name" value="CHER"/>
    <property type="match status" value="1"/>
</dbReference>
<dbReference type="PANTHER" id="PTHR24422:SF21">
    <property type="entry name" value="CHEMOTAXIS PROTEIN METHYLTRANSFERASE 1"/>
    <property type="match status" value="1"/>
</dbReference>
<dbReference type="SUPFAM" id="SSF47757">
    <property type="entry name" value="Chemotaxis receptor methyltransferase CheR, N-terminal domain"/>
    <property type="match status" value="1"/>
</dbReference>